<dbReference type="Pfam" id="PF03619">
    <property type="entry name" value="Solute_trans_a"/>
    <property type="match status" value="1"/>
</dbReference>
<keyword evidence="8" id="KW-1185">Reference proteome</keyword>
<evidence type="ECO:0000256" key="2">
    <source>
        <dbReference type="ARBA" id="ARBA00022692"/>
    </source>
</evidence>
<feature type="transmembrane region" description="Helical" evidence="6">
    <location>
        <begin position="97"/>
        <end position="114"/>
    </location>
</feature>
<organism evidence="7 8">
    <name type="scientific">Polyrhizophydium stewartii</name>
    <dbReference type="NCBI Taxonomy" id="2732419"/>
    <lineage>
        <taxon>Eukaryota</taxon>
        <taxon>Fungi</taxon>
        <taxon>Fungi incertae sedis</taxon>
        <taxon>Chytridiomycota</taxon>
        <taxon>Chytridiomycota incertae sedis</taxon>
        <taxon>Chytridiomycetes</taxon>
        <taxon>Rhizophydiales</taxon>
        <taxon>Rhizophydiales incertae sedis</taxon>
        <taxon>Polyrhizophydium</taxon>
    </lineage>
</organism>
<evidence type="ECO:0000313" key="7">
    <source>
        <dbReference type="EMBL" id="KAL2918757.1"/>
    </source>
</evidence>
<feature type="region of interest" description="Disordered" evidence="5">
    <location>
        <begin position="345"/>
        <end position="399"/>
    </location>
</feature>
<feature type="transmembrane region" description="Helical" evidence="6">
    <location>
        <begin position="268"/>
        <end position="289"/>
    </location>
</feature>
<keyword evidence="3 6" id="KW-1133">Transmembrane helix</keyword>
<name>A0ABR4NGU3_9FUNG</name>
<accession>A0ABR4NGU3</accession>
<comment type="subcellular location">
    <subcellularLocation>
        <location evidence="1">Membrane</location>
        <topology evidence="1">Multi-pass membrane protein</topology>
    </subcellularLocation>
</comment>
<feature type="transmembrane region" description="Helical" evidence="6">
    <location>
        <begin position="225"/>
        <end position="248"/>
    </location>
</feature>
<dbReference type="PANTHER" id="PTHR23423">
    <property type="entry name" value="ORGANIC SOLUTE TRANSPORTER-RELATED"/>
    <property type="match status" value="1"/>
</dbReference>
<feature type="transmembrane region" description="Helical" evidence="6">
    <location>
        <begin position="25"/>
        <end position="46"/>
    </location>
</feature>
<dbReference type="EMBL" id="JADGIZ020000005">
    <property type="protein sequence ID" value="KAL2918757.1"/>
    <property type="molecule type" value="Genomic_DNA"/>
</dbReference>
<gene>
    <name evidence="7" type="ORF">HK105_201591</name>
</gene>
<evidence type="ECO:0000256" key="4">
    <source>
        <dbReference type="ARBA" id="ARBA00023136"/>
    </source>
</evidence>
<comment type="caution">
    <text evidence="7">The sequence shown here is derived from an EMBL/GenBank/DDBJ whole genome shotgun (WGS) entry which is preliminary data.</text>
</comment>
<evidence type="ECO:0000256" key="3">
    <source>
        <dbReference type="ARBA" id="ARBA00022989"/>
    </source>
</evidence>
<keyword evidence="2 6" id="KW-0812">Transmembrane</keyword>
<reference evidence="7 8" key="1">
    <citation type="submission" date="2023-09" db="EMBL/GenBank/DDBJ databases">
        <title>Pangenome analysis of Batrachochytrium dendrobatidis and related Chytrids.</title>
        <authorList>
            <person name="Yacoub M.N."/>
            <person name="Stajich J.E."/>
            <person name="James T.Y."/>
        </authorList>
    </citation>
    <scope>NUCLEOTIDE SEQUENCE [LARGE SCALE GENOMIC DNA]</scope>
    <source>
        <strain evidence="7 8">JEL0888</strain>
    </source>
</reference>
<feature type="compositionally biased region" description="Polar residues" evidence="5">
    <location>
        <begin position="373"/>
        <end position="382"/>
    </location>
</feature>
<dbReference type="SMART" id="SM01417">
    <property type="entry name" value="Solute_trans_a"/>
    <property type="match status" value="1"/>
</dbReference>
<feature type="transmembrane region" description="Helical" evidence="6">
    <location>
        <begin position="66"/>
        <end position="91"/>
    </location>
</feature>
<feature type="compositionally biased region" description="Acidic residues" evidence="5">
    <location>
        <begin position="346"/>
        <end position="366"/>
    </location>
</feature>
<evidence type="ECO:0000256" key="5">
    <source>
        <dbReference type="SAM" id="MobiDB-lite"/>
    </source>
</evidence>
<evidence type="ECO:0008006" key="9">
    <source>
        <dbReference type="Google" id="ProtNLM"/>
    </source>
</evidence>
<keyword evidence="4 6" id="KW-0472">Membrane</keyword>
<evidence type="ECO:0000256" key="1">
    <source>
        <dbReference type="ARBA" id="ARBA00004141"/>
    </source>
</evidence>
<dbReference type="InterPro" id="IPR005178">
    <property type="entry name" value="Ostalpha/TMEM184C"/>
</dbReference>
<evidence type="ECO:0000313" key="8">
    <source>
        <dbReference type="Proteomes" id="UP001527925"/>
    </source>
</evidence>
<proteinExistence type="predicted"/>
<sequence length="399" mass="44851">MVAPACPAYEHGGHADPRLRESLPWLVGAAVGGALMVSTVALSLHLTFRHLQNYTRPPLQRPITRILLMVPLYSICSWLSFVTIEWATYISVVRDCYEGFVVYNFFILCLEYLGPNEASRERALANKPRRRFPPPACCISHDPNSRHFLGFCKLGIMQYVFVRVATTSAAVVMEVAKVYCPESMSPHFGHMYTTIANAVSVGLAMFTLISFYLPIRGDISQFRPVGQFLSIKFVIFFQFWLGIAIKLMVSNGLVRSNGVWTVEQFSMLLQNFIINLEMMIAAILHVWAFDYTPFRTLTGEPMPITIGLWDSFYWLDLWHDMIYIGRFVAQRLGLVRDSQHVLLPGDDNEHDGYDDENGGDTDEEPPEAGTQGGRSRTASGAPSATLPFVITDTARSSEQ</sequence>
<feature type="transmembrane region" description="Helical" evidence="6">
    <location>
        <begin position="191"/>
        <end position="213"/>
    </location>
</feature>
<protein>
    <recommendedName>
        <fullName evidence="9">Organic solute transporter Ostalpha-domain-containing protein</fullName>
    </recommendedName>
</protein>
<evidence type="ECO:0000256" key="6">
    <source>
        <dbReference type="SAM" id="Phobius"/>
    </source>
</evidence>
<dbReference type="Proteomes" id="UP001527925">
    <property type="component" value="Unassembled WGS sequence"/>
</dbReference>
<feature type="transmembrane region" description="Helical" evidence="6">
    <location>
        <begin position="160"/>
        <end position="179"/>
    </location>
</feature>